<dbReference type="eggNOG" id="arCOG06468">
    <property type="taxonomic scope" value="Archaea"/>
</dbReference>
<dbReference type="STRING" id="868131.MSWAN_0536"/>
<accession>F6D539</accession>
<dbReference type="AlphaFoldDB" id="F6D539"/>
<keyword evidence="2" id="KW-1185">Reference proteome</keyword>
<proteinExistence type="predicted"/>
<reference evidence="1 2" key="1">
    <citation type="journal article" date="2014" name="Int. J. Syst. Evol. Microbiol.">
        <title>Methanobacterium paludis sp. nov. and a novel strain of Methanobacterium lacus isolated from northern peatlands.</title>
        <authorList>
            <person name="Cadillo-Quiroz H."/>
            <person name="Brauer S.L."/>
            <person name="Goodson N."/>
            <person name="Yavitt J.B."/>
            <person name="Zinder S.H."/>
        </authorList>
    </citation>
    <scope>NUCLEOTIDE SEQUENCE [LARGE SCALE GENOMIC DNA]</scope>
    <source>
        <strain evidence="2">DSM 25820 / JCM 18151 / SWAN1</strain>
    </source>
</reference>
<gene>
    <name evidence="1" type="ordered locus">MSWAN_0536</name>
</gene>
<evidence type="ECO:0000313" key="2">
    <source>
        <dbReference type="Proteomes" id="UP000009231"/>
    </source>
</evidence>
<evidence type="ECO:0000313" key="1">
    <source>
        <dbReference type="EMBL" id="AEG17574.1"/>
    </source>
</evidence>
<dbReference type="Gene3D" id="3.40.1000.10">
    <property type="entry name" value="Mog1/PsbP, alpha/beta/alpha sandwich"/>
    <property type="match status" value="1"/>
</dbReference>
<name>F6D539_METPW</name>
<dbReference type="EMBL" id="CP002772">
    <property type="protein sequence ID" value="AEG17574.1"/>
    <property type="molecule type" value="Genomic_DNA"/>
</dbReference>
<protein>
    <submittedName>
        <fullName evidence="1">Uncharacterized protein</fullName>
    </submittedName>
</protein>
<sequence length="105" mass="11848">MFIEKSASPSSSSDYIQKFKDLSAMGINNINTTINSENNIQINSLHAYEIVMTVNDPQYDMPQKVLCVVVEKGQNVYMIQFITENGSFDEYLPIFNNVTSTIKLA</sequence>
<dbReference type="Proteomes" id="UP000009231">
    <property type="component" value="Chromosome"/>
</dbReference>
<organism evidence="1 2">
    <name type="scientific">Methanobacterium paludis (strain DSM 25820 / JCM 18151 / SWAN1)</name>
    <dbReference type="NCBI Taxonomy" id="868131"/>
    <lineage>
        <taxon>Archaea</taxon>
        <taxon>Methanobacteriati</taxon>
        <taxon>Methanobacteriota</taxon>
        <taxon>Methanomada group</taxon>
        <taxon>Methanobacteria</taxon>
        <taxon>Methanobacteriales</taxon>
        <taxon>Methanobacteriaceae</taxon>
        <taxon>Methanobacterium</taxon>
    </lineage>
</organism>
<dbReference type="HOGENOM" id="CLU_2230414_0_0_2"/>
<dbReference type="KEGG" id="mew:MSWAN_0536"/>